<dbReference type="InterPro" id="IPR051202">
    <property type="entry name" value="Peptidase_C40"/>
</dbReference>
<reference evidence="6 7" key="1">
    <citation type="submission" date="2017-08" db="EMBL/GenBank/DDBJ databases">
        <title>Lysobacter sylvestris genome.</title>
        <authorList>
            <person name="Zhang D.-C."/>
            <person name="Albuquerque L."/>
            <person name="Franca L."/>
            <person name="Froufe H.J.C."/>
            <person name="Barroso C."/>
            <person name="Egas C."/>
            <person name="Da Costa M."/>
            <person name="Margesin R."/>
        </authorList>
    </citation>
    <scope>NUCLEOTIDE SEQUENCE [LARGE SCALE GENOMIC DNA]</scope>
    <source>
        <strain evidence="6 7">AM20-91</strain>
    </source>
</reference>
<dbReference type="GO" id="GO:0008234">
    <property type="term" value="F:cysteine-type peptidase activity"/>
    <property type="evidence" value="ECO:0007669"/>
    <property type="project" value="UniProtKB-KW"/>
</dbReference>
<comment type="caution">
    <text evidence="6">The sequence shown here is derived from an EMBL/GenBank/DDBJ whole genome shotgun (WGS) entry which is preliminary data.</text>
</comment>
<name>A0A2K1Q3N5_9GAMM</name>
<sequence>MTETRSQRLGRLRKQAAYTSIFVIGSVFATPVFAHQTETSADRLDSIGGSVIDQVDGNSLSQTLSQLDPSVMPAGSPISSADQGRIQKVLSRAMTLLGIPYRWGGTSTNGFDCSGLVGYVFRTALGINLPRVSREIAHQGTKVQAVDLAEGDLVFFRRGGRGGIDHVGIYLGDGKFLHAPRTGRDVTVSKLDGYWSQHLVTARRIASAG</sequence>
<dbReference type="PROSITE" id="PS51935">
    <property type="entry name" value="NLPC_P60"/>
    <property type="match status" value="1"/>
</dbReference>
<dbReference type="OrthoDB" id="9807055at2"/>
<evidence type="ECO:0000259" key="5">
    <source>
        <dbReference type="PROSITE" id="PS51935"/>
    </source>
</evidence>
<keyword evidence="3 6" id="KW-0378">Hydrolase</keyword>
<keyword evidence="7" id="KW-1185">Reference proteome</keyword>
<comment type="similarity">
    <text evidence="1">Belongs to the peptidase C40 family.</text>
</comment>
<gene>
    <name evidence="6" type="ORF">Lysil_1285</name>
</gene>
<dbReference type="AlphaFoldDB" id="A0A2K1Q3N5"/>
<dbReference type="Proteomes" id="UP000236220">
    <property type="component" value="Unassembled WGS sequence"/>
</dbReference>
<dbReference type="PANTHER" id="PTHR47053">
    <property type="entry name" value="MUREIN DD-ENDOPEPTIDASE MEPH-RELATED"/>
    <property type="match status" value="1"/>
</dbReference>
<dbReference type="EMBL" id="NPZB01000001">
    <property type="protein sequence ID" value="PNS09656.1"/>
    <property type="molecule type" value="Genomic_DNA"/>
</dbReference>
<dbReference type="InterPro" id="IPR038765">
    <property type="entry name" value="Papain-like_cys_pep_sf"/>
</dbReference>
<dbReference type="PANTHER" id="PTHR47053:SF1">
    <property type="entry name" value="MUREIN DD-ENDOPEPTIDASE MEPH-RELATED"/>
    <property type="match status" value="1"/>
</dbReference>
<dbReference type="RefSeq" id="WP_103074681.1">
    <property type="nucleotide sequence ID" value="NZ_NPZB01000001.1"/>
</dbReference>
<dbReference type="SUPFAM" id="SSF54001">
    <property type="entry name" value="Cysteine proteinases"/>
    <property type="match status" value="1"/>
</dbReference>
<evidence type="ECO:0000256" key="3">
    <source>
        <dbReference type="ARBA" id="ARBA00022801"/>
    </source>
</evidence>
<evidence type="ECO:0000256" key="4">
    <source>
        <dbReference type="ARBA" id="ARBA00022807"/>
    </source>
</evidence>
<evidence type="ECO:0000256" key="1">
    <source>
        <dbReference type="ARBA" id="ARBA00007074"/>
    </source>
</evidence>
<evidence type="ECO:0000313" key="6">
    <source>
        <dbReference type="EMBL" id="PNS09656.1"/>
    </source>
</evidence>
<dbReference type="GO" id="GO:0006508">
    <property type="term" value="P:proteolysis"/>
    <property type="evidence" value="ECO:0007669"/>
    <property type="project" value="UniProtKB-KW"/>
</dbReference>
<dbReference type="Pfam" id="PF00877">
    <property type="entry name" value="NLPC_P60"/>
    <property type="match status" value="1"/>
</dbReference>
<organism evidence="6 7">
    <name type="scientific">Solilutibacter silvestris</name>
    <dbReference type="NCBI Taxonomy" id="1645665"/>
    <lineage>
        <taxon>Bacteria</taxon>
        <taxon>Pseudomonadati</taxon>
        <taxon>Pseudomonadota</taxon>
        <taxon>Gammaproteobacteria</taxon>
        <taxon>Lysobacterales</taxon>
        <taxon>Lysobacteraceae</taxon>
        <taxon>Solilutibacter</taxon>
    </lineage>
</organism>
<protein>
    <submittedName>
        <fullName evidence="6">Cell wall-associated hydrolase</fullName>
    </submittedName>
</protein>
<keyword evidence="2" id="KW-0645">Protease</keyword>
<accession>A0A2K1Q3N5</accession>
<evidence type="ECO:0000256" key="2">
    <source>
        <dbReference type="ARBA" id="ARBA00022670"/>
    </source>
</evidence>
<dbReference type="Gene3D" id="3.90.1720.10">
    <property type="entry name" value="endopeptidase domain like (from Nostoc punctiforme)"/>
    <property type="match status" value="1"/>
</dbReference>
<proteinExistence type="inferred from homology"/>
<evidence type="ECO:0000313" key="7">
    <source>
        <dbReference type="Proteomes" id="UP000236220"/>
    </source>
</evidence>
<keyword evidence="4" id="KW-0788">Thiol protease</keyword>
<feature type="domain" description="NlpC/P60" evidence="5">
    <location>
        <begin position="83"/>
        <end position="206"/>
    </location>
</feature>
<dbReference type="InterPro" id="IPR000064">
    <property type="entry name" value="NLP_P60_dom"/>
</dbReference>